<dbReference type="VEuPathDB" id="TrichDB:TVAG_467890"/>
<dbReference type="AlphaFoldDB" id="A2E0M9"/>
<sequence>MLSFLLAYAFYPEFVAWVGGSTRVGFAGDYCCHHNVIIFYNPEEFILNYDRYRHACHYTIPKMMVNPGELTISHPTGRVLRWMVMQTPLNCNTYDYFQINGNSENSIFFDPMRVEKGKRHCMFFGSNSNHNFTIYKSNSLTGRVFAENLNIPNSLVEITENITTISDWNNLFLYYDKHDSGTQSIVGVQSFNKTSNEPVYSKFYRTYVNLIEVKKIPLEYTAKFGYNSLELDNETYTCILFPDGNQVFATFINTQDIFYSNGQKLNEFLVINKNTYISLKPNSPALLEFYVIETNNECQTVDAMINAADKQAIFDS</sequence>
<dbReference type="EMBL" id="DS113280">
    <property type="protein sequence ID" value="EAY13774.1"/>
    <property type="molecule type" value="Genomic_DNA"/>
</dbReference>
<keyword evidence="2" id="KW-1185">Reference proteome</keyword>
<name>A2E0M9_TRIV3</name>
<accession>A2E0M9</accession>
<reference evidence="1" key="2">
    <citation type="journal article" date="2007" name="Science">
        <title>Draft genome sequence of the sexually transmitted pathogen Trichomonas vaginalis.</title>
        <authorList>
            <person name="Carlton J.M."/>
            <person name="Hirt R.P."/>
            <person name="Silva J.C."/>
            <person name="Delcher A.L."/>
            <person name="Schatz M."/>
            <person name="Zhao Q."/>
            <person name="Wortman J.R."/>
            <person name="Bidwell S.L."/>
            <person name="Alsmark U.C.M."/>
            <person name="Besteiro S."/>
            <person name="Sicheritz-Ponten T."/>
            <person name="Noel C.J."/>
            <person name="Dacks J.B."/>
            <person name="Foster P.G."/>
            <person name="Simillion C."/>
            <person name="Van de Peer Y."/>
            <person name="Miranda-Saavedra D."/>
            <person name="Barton G.J."/>
            <person name="Westrop G.D."/>
            <person name="Mueller S."/>
            <person name="Dessi D."/>
            <person name="Fiori P.L."/>
            <person name="Ren Q."/>
            <person name="Paulsen I."/>
            <person name="Zhang H."/>
            <person name="Bastida-Corcuera F.D."/>
            <person name="Simoes-Barbosa A."/>
            <person name="Brown M.T."/>
            <person name="Hayes R.D."/>
            <person name="Mukherjee M."/>
            <person name="Okumura C.Y."/>
            <person name="Schneider R."/>
            <person name="Smith A.J."/>
            <person name="Vanacova S."/>
            <person name="Villalvazo M."/>
            <person name="Haas B.J."/>
            <person name="Pertea M."/>
            <person name="Feldblyum T.V."/>
            <person name="Utterback T.R."/>
            <person name="Shu C.L."/>
            <person name="Osoegawa K."/>
            <person name="de Jong P.J."/>
            <person name="Hrdy I."/>
            <person name="Horvathova L."/>
            <person name="Zubacova Z."/>
            <person name="Dolezal P."/>
            <person name="Malik S.B."/>
            <person name="Logsdon J.M. Jr."/>
            <person name="Henze K."/>
            <person name="Gupta A."/>
            <person name="Wang C.C."/>
            <person name="Dunne R.L."/>
            <person name="Upcroft J.A."/>
            <person name="Upcroft P."/>
            <person name="White O."/>
            <person name="Salzberg S.L."/>
            <person name="Tang P."/>
            <person name="Chiu C.-H."/>
            <person name="Lee Y.-S."/>
            <person name="Embley T.M."/>
            <person name="Coombs G.H."/>
            <person name="Mottram J.C."/>
            <person name="Tachezy J."/>
            <person name="Fraser-Liggett C.M."/>
            <person name="Johnson P.J."/>
        </authorList>
    </citation>
    <scope>NUCLEOTIDE SEQUENCE [LARGE SCALE GENOMIC DNA]</scope>
    <source>
        <strain evidence="1">G3</strain>
    </source>
</reference>
<dbReference type="RefSeq" id="XP_001325997.1">
    <property type="nucleotide sequence ID" value="XM_001325962.1"/>
</dbReference>
<dbReference type="KEGG" id="tva:4771758"/>
<reference evidence="1" key="1">
    <citation type="submission" date="2006-10" db="EMBL/GenBank/DDBJ databases">
        <authorList>
            <person name="Amadeo P."/>
            <person name="Zhao Q."/>
            <person name="Wortman J."/>
            <person name="Fraser-Liggett C."/>
            <person name="Carlton J."/>
        </authorList>
    </citation>
    <scope>NUCLEOTIDE SEQUENCE</scope>
    <source>
        <strain evidence="1">G3</strain>
    </source>
</reference>
<dbReference type="VEuPathDB" id="TrichDB:TVAGG3_0073940"/>
<dbReference type="Proteomes" id="UP000001542">
    <property type="component" value="Unassembled WGS sequence"/>
</dbReference>
<evidence type="ECO:0000313" key="2">
    <source>
        <dbReference type="Proteomes" id="UP000001542"/>
    </source>
</evidence>
<organism evidence="1 2">
    <name type="scientific">Trichomonas vaginalis (strain ATCC PRA-98 / G3)</name>
    <dbReference type="NCBI Taxonomy" id="412133"/>
    <lineage>
        <taxon>Eukaryota</taxon>
        <taxon>Metamonada</taxon>
        <taxon>Parabasalia</taxon>
        <taxon>Trichomonadida</taxon>
        <taxon>Trichomonadidae</taxon>
        <taxon>Trichomonas</taxon>
    </lineage>
</organism>
<proteinExistence type="predicted"/>
<dbReference type="InParanoid" id="A2E0M9"/>
<evidence type="ECO:0000313" key="1">
    <source>
        <dbReference type="EMBL" id="EAY13774.1"/>
    </source>
</evidence>
<gene>
    <name evidence="1" type="ORF">TVAG_467890</name>
</gene>
<protein>
    <submittedName>
        <fullName evidence="1">Uncharacterized protein</fullName>
    </submittedName>
</protein>